<feature type="compositionally biased region" description="Polar residues" evidence="1">
    <location>
        <begin position="82"/>
        <end position="99"/>
    </location>
</feature>
<proteinExistence type="predicted"/>
<dbReference type="InParanoid" id="A0A2P5FKL5"/>
<gene>
    <name evidence="2" type="ORF">TorRG33x02_059170</name>
</gene>
<name>A0A2P5FKL5_TREOI</name>
<dbReference type="Proteomes" id="UP000237000">
    <property type="component" value="Unassembled WGS sequence"/>
</dbReference>
<sequence length="107" mass="12454">MGSSGMGFLLCHRRSLKLDSSDSSSAIDELRQLMSWTQSIADNFMLMNEHYDFIITNDEFRESYMEEFRTLEFIEQEKNKQQKTAQTEPKDSASTTTISTRLLEQII</sequence>
<dbReference type="AlphaFoldDB" id="A0A2P5FKL5"/>
<reference evidence="3" key="1">
    <citation type="submission" date="2016-06" db="EMBL/GenBank/DDBJ databases">
        <title>Parallel loss of symbiosis genes in relatives of nitrogen-fixing non-legume Parasponia.</title>
        <authorList>
            <person name="Van Velzen R."/>
            <person name="Holmer R."/>
            <person name="Bu F."/>
            <person name="Rutten L."/>
            <person name="Van Zeijl A."/>
            <person name="Liu W."/>
            <person name="Santuari L."/>
            <person name="Cao Q."/>
            <person name="Sharma T."/>
            <person name="Shen D."/>
            <person name="Roswanjaya Y."/>
            <person name="Wardhani T."/>
            <person name="Kalhor M.S."/>
            <person name="Jansen J."/>
            <person name="Van den Hoogen J."/>
            <person name="Gungor B."/>
            <person name="Hartog M."/>
            <person name="Hontelez J."/>
            <person name="Verver J."/>
            <person name="Yang W.-C."/>
            <person name="Schijlen E."/>
            <person name="Repin R."/>
            <person name="Schilthuizen M."/>
            <person name="Schranz E."/>
            <person name="Heidstra R."/>
            <person name="Miyata K."/>
            <person name="Fedorova E."/>
            <person name="Kohlen W."/>
            <person name="Bisseling T."/>
            <person name="Smit S."/>
            <person name="Geurts R."/>
        </authorList>
    </citation>
    <scope>NUCLEOTIDE SEQUENCE [LARGE SCALE GENOMIC DNA]</scope>
    <source>
        <strain evidence="3">cv. RG33-2</strain>
    </source>
</reference>
<organism evidence="2 3">
    <name type="scientific">Trema orientale</name>
    <name type="common">Charcoal tree</name>
    <name type="synonym">Celtis orientalis</name>
    <dbReference type="NCBI Taxonomy" id="63057"/>
    <lineage>
        <taxon>Eukaryota</taxon>
        <taxon>Viridiplantae</taxon>
        <taxon>Streptophyta</taxon>
        <taxon>Embryophyta</taxon>
        <taxon>Tracheophyta</taxon>
        <taxon>Spermatophyta</taxon>
        <taxon>Magnoliopsida</taxon>
        <taxon>eudicotyledons</taxon>
        <taxon>Gunneridae</taxon>
        <taxon>Pentapetalae</taxon>
        <taxon>rosids</taxon>
        <taxon>fabids</taxon>
        <taxon>Rosales</taxon>
        <taxon>Cannabaceae</taxon>
        <taxon>Trema</taxon>
    </lineage>
</organism>
<accession>A0A2P5FKL5</accession>
<comment type="caution">
    <text evidence="2">The sequence shown here is derived from an EMBL/GenBank/DDBJ whole genome shotgun (WGS) entry which is preliminary data.</text>
</comment>
<feature type="region of interest" description="Disordered" evidence="1">
    <location>
        <begin position="77"/>
        <end position="99"/>
    </location>
</feature>
<evidence type="ECO:0000313" key="2">
    <source>
        <dbReference type="EMBL" id="PON98342.1"/>
    </source>
</evidence>
<dbReference type="EMBL" id="JXTC01000025">
    <property type="protein sequence ID" value="PON98342.1"/>
    <property type="molecule type" value="Genomic_DNA"/>
</dbReference>
<keyword evidence="3" id="KW-1185">Reference proteome</keyword>
<evidence type="ECO:0000313" key="3">
    <source>
        <dbReference type="Proteomes" id="UP000237000"/>
    </source>
</evidence>
<evidence type="ECO:0000256" key="1">
    <source>
        <dbReference type="SAM" id="MobiDB-lite"/>
    </source>
</evidence>
<protein>
    <submittedName>
        <fullName evidence="2">Uncharacterized protein</fullName>
    </submittedName>
</protein>